<protein>
    <recommendedName>
        <fullName evidence="2">Cysteine-rich CPCC domain-containing protein</fullName>
    </recommendedName>
</protein>
<evidence type="ECO:0000313" key="3">
    <source>
        <dbReference type="EMBL" id="EPX55230.1"/>
    </source>
</evidence>
<dbReference type="AlphaFoldDB" id="S9NSZ5"/>
<keyword evidence="4" id="KW-1185">Reference proteome</keyword>
<evidence type="ECO:0000313" key="4">
    <source>
        <dbReference type="Proteomes" id="UP000011682"/>
    </source>
</evidence>
<name>S9NSZ5_CYSF2</name>
<dbReference type="eggNOG" id="ENOG5032XP3">
    <property type="taxonomic scope" value="Bacteria"/>
</dbReference>
<dbReference type="OrthoDB" id="1456570at2"/>
<comment type="caution">
    <text evidence="3">The sequence shown here is derived from an EMBL/GenBank/DDBJ whole genome shotgun (WGS) entry which is preliminary data.</text>
</comment>
<accession>S9NSZ5</accession>
<dbReference type="RefSeq" id="WP_002624468.1">
    <property type="nucleotide sequence ID" value="NZ_ANAH02000073.1"/>
</dbReference>
<sequence length="190" mass="22477">MRREQLVRLIAREVVARRPPHEKLSGLYEYWGWDEDSPDWWRLPSSVRQEMLQRPGSPPKLWRSTYDTFFEIAEEEARKLVRNEALLAEARELGVEVDRVEGAPASAEPCPCCGFRTFEWRGEYDVCPVCSWEDDGGEDAFDDGPEKLARFSSPNHMTRAEYRRQYERQREEALHSGDPERLHKYERFPR</sequence>
<dbReference type="Pfam" id="PF14206">
    <property type="entry name" value="Cys_rich_CPCC"/>
    <property type="match status" value="1"/>
</dbReference>
<feature type="domain" description="Cysteine-rich CPCC" evidence="2">
    <location>
        <begin position="109"/>
        <end position="167"/>
    </location>
</feature>
<evidence type="ECO:0000256" key="1">
    <source>
        <dbReference type="SAM" id="MobiDB-lite"/>
    </source>
</evidence>
<dbReference type="Proteomes" id="UP000011682">
    <property type="component" value="Unassembled WGS sequence"/>
</dbReference>
<feature type="region of interest" description="Disordered" evidence="1">
    <location>
        <begin position="165"/>
        <end position="190"/>
    </location>
</feature>
<proteinExistence type="predicted"/>
<reference evidence="3" key="1">
    <citation type="submission" date="2013-05" db="EMBL/GenBank/DDBJ databases">
        <title>Genome assembly of Cystobacter fuscus DSM 2262.</title>
        <authorList>
            <person name="Sharma G."/>
            <person name="Khatri I."/>
            <person name="Kaur C."/>
            <person name="Mayilraj S."/>
            <person name="Subramanian S."/>
        </authorList>
    </citation>
    <scope>NUCLEOTIDE SEQUENCE [LARGE SCALE GENOMIC DNA]</scope>
    <source>
        <strain evidence="3">DSM 2262</strain>
    </source>
</reference>
<evidence type="ECO:0000259" key="2">
    <source>
        <dbReference type="Pfam" id="PF14206"/>
    </source>
</evidence>
<dbReference type="InterPro" id="IPR025983">
    <property type="entry name" value="Cys_rich_CPCC"/>
</dbReference>
<gene>
    <name evidence="3" type="ORF">D187_009437</name>
</gene>
<dbReference type="EMBL" id="ANAH02000073">
    <property type="protein sequence ID" value="EPX55230.1"/>
    <property type="molecule type" value="Genomic_DNA"/>
</dbReference>
<organism evidence="3 4">
    <name type="scientific">Cystobacter fuscus (strain ATCC 25194 / DSM 2262 / NBRC 100088 / M29)</name>
    <dbReference type="NCBI Taxonomy" id="1242864"/>
    <lineage>
        <taxon>Bacteria</taxon>
        <taxon>Pseudomonadati</taxon>
        <taxon>Myxococcota</taxon>
        <taxon>Myxococcia</taxon>
        <taxon>Myxococcales</taxon>
        <taxon>Cystobacterineae</taxon>
        <taxon>Archangiaceae</taxon>
        <taxon>Cystobacter</taxon>
    </lineage>
</organism>